<keyword evidence="7" id="KW-1185">Reference proteome</keyword>
<dbReference type="SUPFAM" id="SSF52507">
    <property type="entry name" value="Homo-oligomeric flavin-containing Cys decarboxylases, HFCD"/>
    <property type="match status" value="1"/>
</dbReference>
<evidence type="ECO:0000256" key="3">
    <source>
        <dbReference type="HAMAP-Rule" id="MF_02225"/>
    </source>
</evidence>
<dbReference type="GO" id="GO:0046872">
    <property type="term" value="F:metal ion binding"/>
    <property type="evidence" value="ECO:0007669"/>
    <property type="project" value="UniProtKB-KW"/>
</dbReference>
<keyword evidence="3" id="KW-0288">FMN</keyword>
<keyword evidence="3" id="KW-0436">Ligase</keyword>
<evidence type="ECO:0000313" key="6">
    <source>
        <dbReference type="EMBL" id="KXB03652.1"/>
    </source>
</evidence>
<comment type="cofactor">
    <cofactor evidence="3">
        <name>FMN</name>
        <dbReference type="ChEBI" id="CHEBI:58210"/>
    </cofactor>
    <text evidence="3">Binds 1 FMN per subunit.</text>
</comment>
<dbReference type="EC" id="4.1.1.36" evidence="3"/>
<dbReference type="PATRIC" id="fig|1698275.3.peg.622"/>
<protein>
    <recommendedName>
        <fullName evidence="3">Coenzyme A biosynthesis bifunctional protein CoaBC</fullName>
    </recommendedName>
    <alternativeName>
        <fullName evidence="3">DNA/pantothenate metabolism flavoprotein</fullName>
    </alternativeName>
    <alternativeName>
        <fullName evidence="3">Phosphopantothenoylcysteine synthetase/decarboxylase</fullName>
        <shortName evidence="3">PPCS-PPCDC</shortName>
    </alternativeName>
    <domain>
        <recommendedName>
            <fullName evidence="3">Phosphopantothenoylcysteine decarboxylase</fullName>
            <shortName evidence="3">PPC decarboxylase</shortName>
            <shortName evidence="3">PPC-DC</shortName>
            <ecNumber evidence="3">4.1.1.36</ecNumber>
        </recommendedName>
        <alternativeName>
            <fullName evidence="3">CoaC</fullName>
        </alternativeName>
    </domain>
    <domain>
        <recommendedName>
            <fullName evidence="3">Phosphopantothenate--cysteine ligase</fullName>
            <ecNumber evidence="3">6.3.2.5</ecNumber>
        </recommendedName>
        <alternativeName>
            <fullName evidence="3">CoaB</fullName>
        </alternativeName>
        <alternativeName>
            <fullName evidence="3">Phosphopantothenoylcysteine synthetase</fullName>
            <shortName evidence="3">PPC synthetase</shortName>
            <shortName evidence="3">PPC-S</shortName>
        </alternativeName>
    </domain>
</protein>
<reference evidence="6 7" key="1">
    <citation type="journal article" date="2016" name="Sci. Rep.">
        <title>Metabolic traits of an uncultured archaeal lineage -MSBL1- from brine pools of the Red Sea.</title>
        <authorList>
            <person name="Mwirichia R."/>
            <person name="Alam I."/>
            <person name="Rashid M."/>
            <person name="Vinu M."/>
            <person name="Ba-Alawi W."/>
            <person name="Anthony Kamau A."/>
            <person name="Kamanda Ngugi D."/>
            <person name="Goker M."/>
            <person name="Klenk H.P."/>
            <person name="Bajic V."/>
            <person name="Stingl U."/>
        </authorList>
    </citation>
    <scope>NUCLEOTIDE SEQUENCE [LARGE SCALE GENOMIC DNA]</scope>
    <source>
        <strain evidence="6">SCGC-AAA261F19</strain>
    </source>
</reference>
<evidence type="ECO:0000256" key="1">
    <source>
        <dbReference type="ARBA" id="ARBA00022793"/>
    </source>
</evidence>
<comment type="caution">
    <text evidence="3">Lacks conserved residue(s) required for the propagation of feature annotation.</text>
</comment>
<sequence>MHPSRDIKGSESSTLKNQNIVLGITGSVAAFKCVGLVRKLMRCGAEVRVVMSEMATRFITPELMHWASSNSVVTKLTGATEHVELAQWGNLMIIAPSTANTISKIAQAIDDTTVTSVASVAQGLQKPILIVPAMHGSMYSHQILQQNISRLKEAGVHFLEPRMEEGVAKFRKINDIVSHVGSLVHVKDMKGKRVLVTAGPTIERIDALKILTNRSSGKMGVAVARAASLRGADVVLIYGPGTEPEPFGVKTIRVETTLDMRNALVKELENDYDLIVGTAAPQDLTVESPPDKKLRHSKPVDLRLTPAPRVLDDVRELAPNAFLVGFKAECNVSNEELLDAAKSKIHDNQMDMVVANDVMRPNAGFGSETNDVLIVWDSEYERMKASKAKISDRILDLFVKNI</sequence>
<accession>A0A133VB29</accession>
<dbReference type="PANTHER" id="PTHR14359:SF6">
    <property type="entry name" value="PHOSPHOPANTOTHENOYLCYSTEINE DECARBOXYLASE"/>
    <property type="match status" value="1"/>
</dbReference>
<comment type="caution">
    <text evidence="6">The sequence shown here is derived from an EMBL/GenBank/DDBJ whole genome shotgun (WGS) entry which is preliminary data.</text>
</comment>
<evidence type="ECO:0000259" key="4">
    <source>
        <dbReference type="Pfam" id="PF02441"/>
    </source>
</evidence>
<gene>
    <name evidence="3" type="primary">coaBC</name>
    <name evidence="6" type="ORF">AKJ45_00880</name>
</gene>
<comment type="catalytic activity">
    <reaction evidence="3">
        <text>N-[(R)-4-phosphopantothenoyl]-L-cysteine + H(+) = (R)-4'-phosphopantetheine + CO2</text>
        <dbReference type="Rhea" id="RHEA:16793"/>
        <dbReference type="ChEBI" id="CHEBI:15378"/>
        <dbReference type="ChEBI" id="CHEBI:16526"/>
        <dbReference type="ChEBI" id="CHEBI:59458"/>
        <dbReference type="ChEBI" id="CHEBI:61723"/>
        <dbReference type="EC" id="4.1.1.36"/>
    </reaction>
</comment>
<dbReference type="InterPro" id="IPR005252">
    <property type="entry name" value="CoaBC"/>
</dbReference>
<dbReference type="GO" id="GO:0010181">
    <property type="term" value="F:FMN binding"/>
    <property type="evidence" value="ECO:0007669"/>
    <property type="project" value="UniProtKB-UniRule"/>
</dbReference>
<dbReference type="InterPro" id="IPR007085">
    <property type="entry name" value="DNA/pantothenate-metab_flavo_C"/>
</dbReference>
<dbReference type="Gene3D" id="3.40.50.10300">
    <property type="entry name" value="CoaB-like"/>
    <property type="match status" value="1"/>
</dbReference>
<dbReference type="GO" id="GO:0004633">
    <property type="term" value="F:phosphopantothenoylcysteine decarboxylase activity"/>
    <property type="evidence" value="ECO:0007669"/>
    <property type="project" value="UniProtKB-UniRule"/>
</dbReference>
<dbReference type="EC" id="6.3.2.5" evidence="3"/>
<evidence type="ECO:0000313" key="7">
    <source>
        <dbReference type="Proteomes" id="UP000070565"/>
    </source>
</evidence>
<dbReference type="Pfam" id="PF02441">
    <property type="entry name" value="Flavoprotein"/>
    <property type="match status" value="1"/>
</dbReference>
<feature type="domain" description="DNA/pantothenate metabolism flavoprotein C-terminal" evidence="5">
    <location>
        <begin position="189"/>
        <end position="398"/>
    </location>
</feature>
<dbReference type="UniPathway" id="UPA00241"/>
<comment type="function">
    <text evidence="3">Catalyzes two sequential steps in the biosynthesis of coenzyme A. In the first step cysteine is conjugated to 4'-phosphopantothenate to form 4-phosphopantothenoylcysteine. In the second step the latter compound is decarboxylated to form 4'-phosphopantotheine.</text>
</comment>
<dbReference type="GO" id="GO:0071513">
    <property type="term" value="C:phosphopantothenoylcysteine decarboxylase complex"/>
    <property type="evidence" value="ECO:0007669"/>
    <property type="project" value="TreeGrafter"/>
</dbReference>
<comment type="similarity">
    <text evidence="3">In the C-terminal section; belongs to the PPC synthetase family.</text>
</comment>
<dbReference type="AlphaFoldDB" id="A0A133VB29"/>
<evidence type="ECO:0000256" key="2">
    <source>
        <dbReference type="ARBA" id="ARBA00023239"/>
    </source>
</evidence>
<dbReference type="Proteomes" id="UP000070565">
    <property type="component" value="Unassembled WGS sequence"/>
</dbReference>
<dbReference type="InterPro" id="IPR036551">
    <property type="entry name" value="Flavin_trans-like"/>
</dbReference>
<dbReference type="PANTHER" id="PTHR14359">
    <property type="entry name" value="HOMO-OLIGOMERIC FLAVIN CONTAINING CYS DECARBOXYLASE FAMILY"/>
    <property type="match status" value="1"/>
</dbReference>
<name>A0A133VB29_9EURY</name>
<feature type="binding site" evidence="3">
    <location>
        <position position="344"/>
    </location>
    <ligand>
        <name>CTP</name>
        <dbReference type="ChEBI" id="CHEBI:37563"/>
    </ligand>
</feature>
<dbReference type="Pfam" id="PF04127">
    <property type="entry name" value="DFP"/>
    <property type="match status" value="1"/>
</dbReference>
<feature type="binding site" evidence="3">
    <location>
        <position position="326"/>
    </location>
    <ligand>
        <name>CTP</name>
        <dbReference type="ChEBI" id="CHEBI:37563"/>
    </ligand>
</feature>
<dbReference type="HAMAP" id="MF_02225">
    <property type="entry name" value="CoaBC"/>
    <property type="match status" value="1"/>
</dbReference>
<dbReference type="GO" id="GO:0015941">
    <property type="term" value="P:pantothenate catabolic process"/>
    <property type="evidence" value="ECO:0007669"/>
    <property type="project" value="InterPro"/>
</dbReference>
<feature type="binding site" evidence="3">
    <location>
        <position position="283"/>
    </location>
    <ligand>
        <name>CTP</name>
        <dbReference type="ChEBI" id="CHEBI:37563"/>
    </ligand>
</feature>
<feature type="domain" description="Flavoprotein" evidence="4">
    <location>
        <begin position="19"/>
        <end position="180"/>
    </location>
</feature>
<dbReference type="InterPro" id="IPR035929">
    <property type="entry name" value="CoaB-like_sf"/>
</dbReference>
<keyword evidence="3" id="KW-0285">Flavoprotein</keyword>
<keyword evidence="2 3" id="KW-0456">Lyase</keyword>
<feature type="binding site" evidence="3">
    <location>
        <position position="293"/>
    </location>
    <ligand>
        <name>CTP</name>
        <dbReference type="ChEBI" id="CHEBI:37563"/>
    </ligand>
</feature>
<dbReference type="SUPFAM" id="SSF102645">
    <property type="entry name" value="CoaB-like"/>
    <property type="match status" value="1"/>
</dbReference>
<dbReference type="GO" id="GO:0015937">
    <property type="term" value="P:coenzyme A biosynthetic process"/>
    <property type="evidence" value="ECO:0007669"/>
    <property type="project" value="UniProtKB-UniRule"/>
</dbReference>
<proteinExistence type="inferred from homology"/>
<keyword evidence="3" id="KW-0460">Magnesium</keyword>
<keyword evidence="1 3" id="KW-0210">Decarboxylase</keyword>
<dbReference type="InterPro" id="IPR003382">
    <property type="entry name" value="Flavoprotein"/>
</dbReference>
<keyword evidence="3" id="KW-0511">Multifunctional enzyme</keyword>
<evidence type="ECO:0000259" key="5">
    <source>
        <dbReference type="Pfam" id="PF04127"/>
    </source>
</evidence>
<dbReference type="Gene3D" id="3.40.50.1950">
    <property type="entry name" value="Flavin prenyltransferase-like"/>
    <property type="match status" value="1"/>
</dbReference>
<feature type="region of interest" description="Phosphopantothenoylcysteine decarboxylase" evidence="3">
    <location>
        <begin position="1"/>
        <end position="193"/>
    </location>
</feature>
<comment type="cofactor">
    <cofactor evidence="3">
        <name>Mg(2+)</name>
        <dbReference type="ChEBI" id="CHEBI:18420"/>
    </cofactor>
</comment>
<keyword evidence="3" id="KW-0479">Metal-binding</keyword>
<dbReference type="GO" id="GO:0004632">
    <property type="term" value="F:phosphopantothenate--cysteine ligase activity"/>
    <property type="evidence" value="ECO:0007669"/>
    <property type="project" value="UniProtKB-UniRule"/>
</dbReference>
<feature type="region of interest" description="Phosphopantothenate--cysteine ligase" evidence="3">
    <location>
        <begin position="194"/>
        <end position="402"/>
    </location>
</feature>
<comment type="pathway">
    <text evidence="3">Cofactor biosynthesis; coenzyme A biosynthesis.</text>
</comment>
<organism evidence="6 7">
    <name type="scientific">candidate division MSBL1 archaeon SCGC-AAA261F19</name>
    <dbReference type="NCBI Taxonomy" id="1698275"/>
    <lineage>
        <taxon>Archaea</taxon>
        <taxon>Methanobacteriati</taxon>
        <taxon>Methanobacteriota</taxon>
        <taxon>candidate division MSBL1</taxon>
    </lineage>
</organism>
<comment type="similarity">
    <text evidence="3">In the N-terminal section; belongs to the HFCD (homo-oligomeric flavin containing Cys decarboxylase) superfamily.</text>
</comment>
<dbReference type="EMBL" id="LHXZ01000006">
    <property type="protein sequence ID" value="KXB03652.1"/>
    <property type="molecule type" value="Genomic_DNA"/>
</dbReference>
<dbReference type="NCBIfam" id="TIGR00521">
    <property type="entry name" value="coaBC_dfp"/>
    <property type="match status" value="1"/>
</dbReference>
<comment type="catalytic activity">
    <reaction evidence="3">
        <text>(R)-4'-phosphopantothenate + L-cysteine + CTP = N-[(R)-4-phosphopantothenoyl]-L-cysteine + CMP + diphosphate + H(+)</text>
        <dbReference type="Rhea" id="RHEA:19397"/>
        <dbReference type="ChEBI" id="CHEBI:10986"/>
        <dbReference type="ChEBI" id="CHEBI:15378"/>
        <dbReference type="ChEBI" id="CHEBI:33019"/>
        <dbReference type="ChEBI" id="CHEBI:35235"/>
        <dbReference type="ChEBI" id="CHEBI:37563"/>
        <dbReference type="ChEBI" id="CHEBI:59458"/>
        <dbReference type="ChEBI" id="CHEBI:60377"/>
        <dbReference type="EC" id="6.3.2.5"/>
    </reaction>
</comment>